<feature type="compositionally biased region" description="Low complexity" evidence="4">
    <location>
        <begin position="99"/>
        <end position="129"/>
    </location>
</feature>
<evidence type="ECO:0000256" key="1">
    <source>
        <dbReference type="ARBA" id="ARBA00022737"/>
    </source>
</evidence>
<dbReference type="InterPro" id="IPR011989">
    <property type="entry name" value="ARM-like"/>
</dbReference>
<dbReference type="SMART" id="SM00025">
    <property type="entry name" value="Pumilio"/>
    <property type="match status" value="6"/>
</dbReference>
<evidence type="ECO:0000313" key="6">
    <source>
        <dbReference type="EMBL" id="TMS33901.1"/>
    </source>
</evidence>
<dbReference type="EMBL" id="AZBU02000001">
    <property type="protein sequence ID" value="TMS33901.1"/>
    <property type="molecule type" value="Genomic_DNA"/>
</dbReference>
<name>A0A4U8UM65_STECR</name>
<feature type="region of interest" description="Disordered" evidence="4">
    <location>
        <begin position="56"/>
        <end position="161"/>
    </location>
</feature>
<evidence type="ECO:0000256" key="2">
    <source>
        <dbReference type="ARBA" id="ARBA00022884"/>
    </source>
</evidence>
<dbReference type="AlphaFoldDB" id="A0A4U8UM65"/>
<dbReference type="PROSITE" id="PS50303">
    <property type="entry name" value="PUM_HD"/>
    <property type="match status" value="1"/>
</dbReference>
<dbReference type="PROSITE" id="PS50302">
    <property type="entry name" value="PUM"/>
    <property type="match status" value="1"/>
</dbReference>
<evidence type="ECO:0000256" key="4">
    <source>
        <dbReference type="SAM" id="MobiDB-lite"/>
    </source>
</evidence>
<proteinExistence type="predicted"/>
<organism evidence="6 7">
    <name type="scientific">Steinernema carpocapsae</name>
    <name type="common">Entomopathogenic nematode</name>
    <dbReference type="NCBI Taxonomy" id="34508"/>
    <lineage>
        <taxon>Eukaryota</taxon>
        <taxon>Metazoa</taxon>
        <taxon>Ecdysozoa</taxon>
        <taxon>Nematoda</taxon>
        <taxon>Chromadorea</taxon>
        <taxon>Rhabditida</taxon>
        <taxon>Tylenchina</taxon>
        <taxon>Panagrolaimomorpha</taxon>
        <taxon>Strongyloidoidea</taxon>
        <taxon>Steinernematidae</taxon>
        <taxon>Steinernema</taxon>
    </lineage>
</organism>
<feature type="compositionally biased region" description="Low complexity" evidence="4">
    <location>
        <begin position="141"/>
        <end position="160"/>
    </location>
</feature>
<dbReference type="Gene3D" id="1.25.10.10">
    <property type="entry name" value="Leucine-rich Repeat Variant"/>
    <property type="match status" value="1"/>
</dbReference>
<dbReference type="PANTHER" id="PTHR13389">
    <property type="entry name" value="PUMILIO HOMOLOG 3"/>
    <property type="match status" value="1"/>
</dbReference>
<dbReference type="Pfam" id="PF08144">
    <property type="entry name" value="CPL"/>
    <property type="match status" value="1"/>
</dbReference>
<dbReference type="InterPro" id="IPR001313">
    <property type="entry name" value="Pumilio_RNA-bd_rpt"/>
</dbReference>
<dbReference type="SUPFAM" id="SSF48371">
    <property type="entry name" value="ARM repeat"/>
    <property type="match status" value="1"/>
</dbReference>
<evidence type="ECO:0000256" key="3">
    <source>
        <dbReference type="PROSITE-ProRule" id="PRU00317"/>
    </source>
</evidence>
<dbReference type="InterPro" id="IPR016024">
    <property type="entry name" value="ARM-type_fold"/>
</dbReference>
<dbReference type="GO" id="GO:0005730">
    <property type="term" value="C:nucleolus"/>
    <property type="evidence" value="ECO:0007669"/>
    <property type="project" value="TreeGrafter"/>
</dbReference>
<evidence type="ECO:0000313" key="7">
    <source>
        <dbReference type="Proteomes" id="UP000298663"/>
    </source>
</evidence>
<evidence type="ECO:0000259" key="5">
    <source>
        <dbReference type="PROSITE" id="PS50303"/>
    </source>
</evidence>
<dbReference type="OrthoDB" id="497380at2759"/>
<dbReference type="InterPro" id="IPR033133">
    <property type="entry name" value="PUM-HD"/>
</dbReference>
<reference evidence="6 7" key="2">
    <citation type="journal article" date="2019" name="G3 (Bethesda)">
        <title>Hybrid Assembly of the Genome of the Entomopathogenic Nematode Steinernema carpocapsae Identifies the X-Chromosome.</title>
        <authorList>
            <person name="Serra L."/>
            <person name="Macchietto M."/>
            <person name="Macias-Munoz A."/>
            <person name="McGill C.J."/>
            <person name="Rodriguez I.M."/>
            <person name="Rodriguez B."/>
            <person name="Murad R."/>
            <person name="Mortazavi A."/>
        </authorList>
    </citation>
    <scope>NUCLEOTIDE SEQUENCE [LARGE SCALE GENOMIC DNA]</scope>
    <source>
        <strain evidence="6 7">ALL</strain>
    </source>
</reference>
<sequence>MAKTKIAKSNNSLEKKRVSFSSNLELTKEFTKKDVIEAKPSTATPGKSILSKAIKKRSKLLDKTPVKSSLKSAPKVHKSSLTAKKTAPKSVKTLKKKAPSASKAPAPSKSADKAPSSSSTKAPAPTPSTVISKPLVKSLTKGKAAPKAKASTKAPAKAPGHGIVKPVRKAKVKLQVTRNVKEMLLSMDKKQRKAFLLELKSKKRPHFTTAQESKVLWEKIRSSKTSDVDREKAYERLAEIVKGKGNTLIYAHDTSRVLQCLLDQRQYREQLFDEFTPEFLRMMKSKYAIFFFMKLLRTASKDQRQIILNSIKGHCVNLFRNGTSAQVLETIFNDYANAVQRLAIVSEFYGTDFQLFLRETLKPDDTLTKIIARNPTKGKAILDNIKETLEVIADKGQMKYTLAHRLVREFLTNADSQEISSVVTLIHERIPEILHTPDGSYVGMYCVWYGTAKERKVMVKNFKSYVVAACKERYGHRVLLAIFDNVDDTVLVTKHILSEIGDNIADVCSDKYGQKVLHHLAHPRDTDYFLTSIVELLSTGDNNQHTKKPSEIRYPELFAGIVEPLLTYMAANMRELLFNTLTVDLVRHTLQSKTEKDLFERSIPDNLRESCYAAIAEIANDEFIPMNEEQFHLVEDMFTHLTISKIMKSDPNFTVKLSDHFADLPTEQLRSFIGCQKGCFTLVAMYEHGGPKAQAAVKKAVKPAHLAKYRHMGATVLLKKLKEP</sequence>
<feature type="repeat" description="Pumilio" evidence="3">
    <location>
        <begin position="274"/>
        <end position="309"/>
    </location>
</feature>
<feature type="region of interest" description="Disordered" evidence="4">
    <location>
        <begin position="1"/>
        <end position="20"/>
    </location>
</feature>
<dbReference type="EMBL" id="CM016762">
    <property type="protein sequence ID" value="TMS33901.1"/>
    <property type="molecule type" value="Genomic_DNA"/>
</dbReference>
<dbReference type="PANTHER" id="PTHR13389:SF0">
    <property type="entry name" value="PUMILIO HOMOLOG 3"/>
    <property type="match status" value="1"/>
</dbReference>
<keyword evidence="2" id="KW-0694">RNA-binding</keyword>
<reference evidence="6 7" key="1">
    <citation type="journal article" date="2015" name="Genome Biol.">
        <title>Comparative genomics of Steinernema reveals deeply conserved gene regulatory networks.</title>
        <authorList>
            <person name="Dillman A.R."/>
            <person name="Macchietto M."/>
            <person name="Porter C.F."/>
            <person name="Rogers A."/>
            <person name="Williams B."/>
            <person name="Antoshechkin I."/>
            <person name="Lee M.M."/>
            <person name="Goodwin Z."/>
            <person name="Lu X."/>
            <person name="Lewis E.E."/>
            <person name="Goodrich-Blair H."/>
            <person name="Stock S.P."/>
            <person name="Adams B.J."/>
            <person name="Sternberg P.W."/>
            <person name="Mortazavi A."/>
        </authorList>
    </citation>
    <scope>NUCLEOTIDE SEQUENCE [LARGE SCALE GENOMIC DNA]</scope>
    <source>
        <strain evidence="6 7">ALL</strain>
    </source>
</reference>
<dbReference type="GO" id="GO:0003729">
    <property type="term" value="F:mRNA binding"/>
    <property type="evidence" value="ECO:0007669"/>
    <property type="project" value="TreeGrafter"/>
</dbReference>
<dbReference type="InterPro" id="IPR012959">
    <property type="entry name" value="CPL_dom"/>
</dbReference>
<dbReference type="STRING" id="34508.A0A4U8UM65"/>
<keyword evidence="7" id="KW-1185">Reference proteome</keyword>
<protein>
    <recommendedName>
        <fullName evidence="5">PUM-HD domain-containing protein</fullName>
    </recommendedName>
</protein>
<gene>
    <name evidence="6" type="ORF">L596_001589</name>
</gene>
<accession>A0A4U8UM65</accession>
<dbReference type="Proteomes" id="UP000298663">
    <property type="component" value="Chromosome X"/>
</dbReference>
<dbReference type="InterPro" id="IPR040059">
    <property type="entry name" value="PUM3"/>
</dbReference>
<feature type="domain" description="PUM-HD" evidence="5">
    <location>
        <begin position="211"/>
        <end position="589"/>
    </location>
</feature>
<keyword evidence="1" id="KW-0677">Repeat</keyword>
<comment type="caution">
    <text evidence="6">The sequence shown here is derived from an EMBL/GenBank/DDBJ whole genome shotgun (WGS) entry which is preliminary data.</text>
</comment>
<dbReference type="GO" id="GO:0006417">
    <property type="term" value="P:regulation of translation"/>
    <property type="evidence" value="ECO:0007669"/>
    <property type="project" value="TreeGrafter"/>
</dbReference>